<dbReference type="InterPro" id="IPR011992">
    <property type="entry name" value="EF-hand-dom_pair"/>
</dbReference>
<dbReference type="PANTHER" id="PTHR47938:SF35">
    <property type="entry name" value="PENTATRICOPEPTIDE REPEAT-CONTAINING PROTEIN 4, MITOCHONDRIAL-RELATED"/>
    <property type="match status" value="1"/>
</dbReference>
<dbReference type="Pfam" id="PF01535">
    <property type="entry name" value="PPR"/>
    <property type="match status" value="3"/>
</dbReference>
<name>A0A1Q9E449_SYMMI</name>
<proteinExistence type="predicted"/>
<evidence type="ECO:0000313" key="11">
    <source>
        <dbReference type="Proteomes" id="UP000186817"/>
    </source>
</evidence>
<dbReference type="Gene3D" id="1.10.238.10">
    <property type="entry name" value="EF-hand"/>
    <property type="match status" value="1"/>
</dbReference>
<feature type="region of interest" description="Disordered" evidence="7">
    <location>
        <begin position="74"/>
        <end position="221"/>
    </location>
</feature>
<comment type="subcellular location">
    <subcellularLocation>
        <location evidence="1">Membrane</location>
        <topology evidence="1">Multi-pass membrane protein</topology>
    </subcellularLocation>
</comment>
<dbReference type="Proteomes" id="UP000186817">
    <property type="component" value="Unassembled WGS sequence"/>
</dbReference>
<feature type="region of interest" description="Disordered" evidence="7">
    <location>
        <begin position="1950"/>
        <end position="2118"/>
    </location>
</feature>
<evidence type="ECO:0000313" key="10">
    <source>
        <dbReference type="EMBL" id="OLQ02204.1"/>
    </source>
</evidence>
<feature type="compositionally biased region" description="Polar residues" evidence="7">
    <location>
        <begin position="1218"/>
        <end position="1230"/>
    </location>
</feature>
<dbReference type="SMART" id="SM00054">
    <property type="entry name" value="EFh"/>
    <property type="match status" value="2"/>
</dbReference>
<dbReference type="NCBIfam" id="TIGR00756">
    <property type="entry name" value="PPR"/>
    <property type="match status" value="2"/>
</dbReference>
<feature type="transmembrane region" description="Helical" evidence="8">
    <location>
        <begin position="395"/>
        <end position="414"/>
    </location>
</feature>
<dbReference type="OrthoDB" id="26525at2759"/>
<evidence type="ECO:0000256" key="1">
    <source>
        <dbReference type="ARBA" id="ARBA00004141"/>
    </source>
</evidence>
<dbReference type="Pfam" id="PF13041">
    <property type="entry name" value="PPR_2"/>
    <property type="match status" value="1"/>
</dbReference>
<feature type="compositionally biased region" description="Low complexity" evidence="7">
    <location>
        <begin position="190"/>
        <end position="206"/>
    </location>
</feature>
<protein>
    <submittedName>
        <fullName evidence="10">Pentatricopeptide repeat-containing protein, chloroplastic</fullName>
    </submittedName>
</protein>
<dbReference type="SUPFAM" id="SSF47473">
    <property type="entry name" value="EF-hand"/>
    <property type="match status" value="1"/>
</dbReference>
<keyword evidence="5 8" id="KW-0472">Membrane</keyword>
<feature type="repeat" description="PPR" evidence="6">
    <location>
        <begin position="1638"/>
        <end position="1672"/>
    </location>
</feature>
<feature type="region of interest" description="Disordered" evidence="7">
    <location>
        <begin position="888"/>
        <end position="936"/>
    </location>
</feature>
<evidence type="ECO:0000256" key="5">
    <source>
        <dbReference type="ARBA" id="ARBA00023136"/>
    </source>
</evidence>
<feature type="transmembrane region" description="Helical" evidence="8">
    <location>
        <begin position="450"/>
        <end position="473"/>
    </location>
</feature>
<dbReference type="PROSITE" id="PS00018">
    <property type="entry name" value="EF_HAND_1"/>
    <property type="match status" value="1"/>
</dbReference>
<dbReference type="InterPro" id="IPR011990">
    <property type="entry name" value="TPR-like_helical_dom_sf"/>
</dbReference>
<keyword evidence="11" id="KW-1185">Reference proteome</keyword>
<feature type="domain" description="EF-hand" evidence="9">
    <location>
        <begin position="499"/>
        <end position="534"/>
    </location>
</feature>
<feature type="repeat" description="PPR" evidence="6">
    <location>
        <begin position="1498"/>
        <end position="1532"/>
    </location>
</feature>
<evidence type="ECO:0000256" key="3">
    <source>
        <dbReference type="ARBA" id="ARBA00022837"/>
    </source>
</evidence>
<feature type="region of interest" description="Disordered" evidence="7">
    <location>
        <begin position="981"/>
        <end position="1174"/>
    </location>
</feature>
<keyword evidence="2 8" id="KW-0812">Transmembrane</keyword>
<dbReference type="Gene3D" id="1.20.120.350">
    <property type="entry name" value="Voltage-gated potassium channels. Chain C"/>
    <property type="match status" value="1"/>
</dbReference>
<dbReference type="InterPro" id="IPR027359">
    <property type="entry name" value="Volt_channel_dom_sf"/>
</dbReference>
<feature type="compositionally biased region" description="Basic and acidic residues" evidence="7">
    <location>
        <begin position="702"/>
        <end position="714"/>
    </location>
</feature>
<feature type="compositionally biased region" description="Low complexity" evidence="7">
    <location>
        <begin position="1831"/>
        <end position="1844"/>
    </location>
</feature>
<dbReference type="SUPFAM" id="SSF81324">
    <property type="entry name" value="Voltage-gated potassium channels"/>
    <property type="match status" value="1"/>
</dbReference>
<feature type="repeat" description="PPR" evidence="6">
    <location>
        <begin position="1568"/>
        <end position="1602"/>
    </location>
</feature>
<feature type="repeat" description="PPR" evidence="6">
    <location>
        <begin position="1673"/>
        <end position="1707"/>
    </location>
</feature>
<dbReference type="InterPro" id="IPR018247">
    <property type="entry name" value="EF_Hand_1_Ca_BS"/>
</dbReference>
<feature type="region of interest" description="Disordered" evidence="7">
    <location>
        <begin position="1905"/>
        <end position="1938"/>
    </location>
</feature>
<dbReference type="GO" id="GO:0005216">
    <property type="term" value="F:monoatomic ion channel activity"/>
    <property type="evidence" value="ECO:0007669"/>
    <property type="project" value="InterPro"/>
</dbReference>
<feature type="compositionally biased region" description="Basic and acidic residues" evidence="7">
    <location>
        <begin position="1989"/>
        <end position="2023"/>
    </location>
</feature>
<keyword evidence="3" id="KW-0106">Calcium</keyword>
<dbReference type="Gene3D" id="1.25.40.10">
    <property type="entry name" value="Tetratricopeptide repeat domain"/>
    <property type="match status" value="4"/>
</dbReference>
<feature type="region of interest" description="Disordered" evidence="7">
    <location>
        <begin position="1216"/>
        <end position="1250"/>
    </location>
</feature>
<dbReference type="Pfam" id="PF00520">
    <property type="entry name" value="Ion_trans"/>
    <property type="match status" value="1"/>
</dbReference>
<feature type="region of interest" description="Disordered" evidence="7">
    <location>
        <begin position="702"/>
        <end position="767"/>
    </location>
</feature>
<feature type="repeat" description="PPR" evidence="6">
    <location>
        <begin position="1463"/>
        <end position="1497"/>
    </location>
</feature>
<accession>A0A1Q9E449</accession>
<comment type="caution">
    <text evidence="10">The sequence shown here is derived from an EMBL/GenBank/DDBJ whole genome shotgun (WGS) entry which is preliminary data.</text>
</comment>
<dbReference type="CDD" id="cd00051">
    <property type="entry name" value="EFh"/>
    <property type="match status" value="1"/>
</dbReference>
<feature type="compositionally biased region" description="Basic and acidic residues" evidence="7">
    <location>
        <begin position="1929"/>
        <end position="1938"/>
    </location>
</feature>
<sequence>MDSAFGFHLDQLTEHLKTQLLEHYERDLAAWRGRQAGVTDGEAFSVTKPRILGLQRTGVKEGLHFLRSPKRLLCRKSSPDSDSEEEYPAVTDRMGPTVQPRLASKTAVPEESDSQGTADSLELKTPHPTTHAARFPKPEAVHPFSPHTPQEKPTELMPADASALPHKPEIADDPPQAEVDATEKANSDASSSFETKSSGSFSSTSTPNDEMPEHPPPNRCRVKRVSNASFSEFFKRQATVTDLYLFMQDEDSSQAAWLYSKFMNYFVTAAIILTVWQASAQPVVPRFIEGVIQLGFEGLLLIELLAHFFSTRRPDRIAFVKNPYNIIDFFAILPAALRIPGTFGIAAPTKEDNALVHHLLYCLVPVMRALKLIRKFQKLQLLFHVLSTTLDALKLLLFLVCLIVLVFGCAFYVIEPDTMDSLTTSIYLCTVTVTTVGTCDMNPSTPTGKIMAGLLCLTSVLFMAMPLSVLGNAMSQTWADRHRIVLITQARRKLKNLGYTAEHMPRLFSKFDKDGNGELEMDEFCDLVAKMRIGMKPSEASELFLAFDENGDGGITEMEFMKALYPLDYRRIYRSMWLAATSSCESRIRLQPGGCSIIVPVPGEARHLQPRGGSEDVGLFVRAPDGPMVLKWDDAVTAARHCRGLQPGKQVTVLDEVDFAEYSARDQGRLLSINVPAQLCTVQFRGRRLPVEVPVRHLRLSHADELTESPERSVSRQRKAPPPEEENYASDWMDLARTSCRGPRRSRSDSSGRRGSQVPDDTNLQPGVAALRDMLGMVRSGYRPADAAQQPTETGWSILSSTAPYSSLSMLATPWKTRRHEDQLDTPSTVATDSPIDMIWSPRRRWVCEGPAQLVTELPGVCRSPHPDSAMTPPRRYFCLPTPRLQDMQARTKGSSSKQALVAEQEDGSRSATQAADITVDTEPAGVSREDEAFNSGRSPIRQQIDKIQAESAEALRLLEAQHPEQFFGEMPAIEPEVEEAVQAANTAADPEPTAGDAEDEVPMDGGEPQTGESEEVGSDSPGSVAAEAASAAWNPEPYADQGEDEAEVDDGEAKSNVLVAPESAVQAASTAADPEPTAGDAEDEVPMDGGEPQTGESEEVGSDSPGSVAAEAASAAWNPEPYADQGEDEAEVDDGEAASTAADPEPTAGDAEDEVPMVAAEAARTSADPEPAAREDEVLMEEVDSHFAGFIAPEVATAAADPERAACGEDEAWESLEQPSMSHAATVSGSKVEEDNDFDEMEVESQQLSSDSFRASPSPVISLCGRTWQWQAALQLLAIIAAADTVPNVYCFSSAMTACGQALQWQPALRIMLDMEDFRTAPNLFTYSACISACEGGQWLVALQLLSKMPLAQIQPDAIAWSAGISACEKGGHWEMAMHLLSEMPAAGVLPDRVSLNSCISACQKSGHWQLALHLLSDMLAARISPNVITFNASISSCERGGHWQMALQVFSQMPSAAAAPNVISYSASISACEKCGRWKEALHLLAKMQAGRVMPNVISFNAGISACEKGGQWHMALHLLSQILAARLTPTVVSYNASITACEKRGMWQASLRLLSDMPMAKLTPNVVSYSTSISACERVGHWRAAVKIMAEMPTARVEPTVVCYNAGISTCEKAGNWPLALHLFVEMPLARVRQDIVSFSAVISACERRSQWKMALDLWSAIPGAGATPNVISTSACISACAKGERWQIALQLLAEMPSRKVVPNVVSLNLGISACEQGSLGTFGLNSAVCCTGSIHDEAALKDQSSSEAGLEDYARSESSDSAPRSRRGPTQSPQVEEAAGLVRDPTRLATPGQRLQEECSSTTWCSQNSGPAGPSSHVWQDASERSSGSFAARSNSSSEAQDHPEVFTAQALGWPREEEEAAAFVAGHLQDEVNLHSLPRSASGTHRRRAEPADAVAAAWFADQDEASPDRSGRSLPRSHSSRSKQEAVRNEALDWSQDEMVLAFGQQVSQNGGVTGGSTALTPQDGAASPESSGSRSRSRRREHNEEAQRRDDAGESATRSRDGRSRRSDLPRDDIHTTTTGWPEDEMASAFGPVEEESSSAPAPPSSADVPPFSRIRSFPADSRRKEHKEDSDMPSDGQSSPYSQAEAGENGPASPAQPVARNGASWPTDDLPAVHSVEAKEFGWPASSTAFGQRAASEAAEWHQDDMAVAFGQDTSKAEGFFLDMLRAAALSKSSFLHSLDLATVATSDR</sequence>
<dbReference type="Pfam" id="PF13499">
    <property type="entry name" value="EF-hand_7"/>
    <property type="match status" value="1"/>
</dbReference>
<evidence type="ECO:0000256" key="4">
    <source>
        <dbReference type="ARBA" id="ARBA00022989"/>
    </source>
</evidence>
<dbReference type="PROSITE" id="PS50222">
    <property type="entry name" value="EF_HAND_2"/>
    <property type="match status" value="2"/>
</dbReference>
<dbReference type="PROSITE" id="PS51375">
    <property type="entry name" value="PPR"/>
    <property type="match status" value="9"/>
</dbReference>
<feature type="compositionally biased region" description="Basic and acidic residues" evidence="7">
    <location>
        <begin position="2069"/>
        <end position="2079"/>
    </location>
</feature>
<keyword evidence="4 8" id="KW-1133">Transmembrane helix</keyword>
<feature type="repeat" description="PPR" evidence="6">
    <location>
        <begin position="1428"/>
        <end position="1462"/>
    </location>
</feature>
<dbReference type="Pfam" id="PF13812">
    <property type="entry name" value="PPR_3"/>
    <property type="match status" value="3"/>
</dbReference>
<feature type="compositionally biased region" description="Acidic residues" evidence="7">
    <location>
        <begin position="1235"/>
        <end position="1244"/>
    </location>
</feature>
<dbReference type="GO" id="GO:0003729">
    <property type="term" value="F:mRNA binding"/>
    <property type="evidence" value="ECO:0007669"/>
    <property type="project" value="TreeGrafter"/>
</dbReference>
<feature type="region of interest" description="Disordered" evidence="7">
    <location>
        <begin position="1746"/>
        <end position="1850"/>
    </location>
</feature>
<feature type="repeat" description="PPR" evidence="6">
    <location>
        <begin position="1393"/>
        <end position="1427"/>
    </location>
</feature>
<dbReference type="EMBL" id="LSRX01000270">
    <property type="protein sequence ID" value="OLQ02204.1"/>
    <property type="molecule type" value="Genomic_DNA"/>
</dbReference>
<dbReference type="Gene3D" id="1.10.287.70">
    <property type="match status" value="1"/>
</dbReference>
<evidence type="ECO:0000256" key="7">
    <source>
        <dbReference type="SAM" id="MobiDB-lite"/>
    </source>
</evidence>
<organism evidence="10 11">
    <name type="scientific">Symbiodinium microadriaticum</name>
    <name type="common">Dinoflagellate</name>
    <name type="synonym">Zooxanthella microadriatica</name>
    <dbReference type="NCBI Taxonomy" id="2951"/>
    <lineage>
        <taxon>Eukaryota</taxon>
        <taxon>Sar</taxon>
        <taxon>Alveolata</taxon>
        <taxon>Dinophyceae</taxon>
        <taxon>Suessiales</taxon>
        <taxon>Symbiodiniaceae</taxon>
        <taxon>Symbiodinium</taxon>
    </lineage>
</organism>
<feature type="compositionally biased region" description="Acidic residues" evidence="7">
    <location>
        <begin position="1042"/>
        <end position="1051"/>
    </location>
</feature>
<dbReference type="InterPro" id="IPR002048">
    <property type="entry name" value="EF_hand_dom"/>
</dbReference>
<dbReference type="InterPro" id="IPR002885">
    <property type="entry name" value="PPR_rpt"/>
</dbReference>
<evidence type="ECO:0000259" key="9">
    <source>
        <dbReference type="PROSITE" id="PS50222"/>
    </source>
</evidence>
<feature type="domain" description="EF-hand" evidence="9">
    <location>
        <begin position="535"/>
        <end position="570"/>
    </location>
</feature>
<evidence type="ECO:0000256" key="2">
    <source>
        <dbReference type="ARBA" id="ARBA00022692"/>
    </source>
</evidence>
<evidence type="ECO:0000256" key="8">
    <source>
        <dbReference type="SAM" id="Phobius"/>
    </source>
</evidence>
<dbReference type="PANTHER" id="PTHR47938">
    <property type="entry name" value="RESPIRATORY COMPLEX I CHAPERONE (CIA84), PUTATIVE (AFU_ORTHOLOGUE AFUA_2G06020)-RELATED"/>
    <property type="match status" value="1"/>
</dbReference>
<reference evidence="10 11" key="1">
    <citation type="submission" date="2016-02" db="EMBL/GenBank/DDBJ databases">
        <title>Genome analysis of coral dinoflagellate symbionts highlights evolutionary adaptations to a symbiotic lifestyle.</title>
        <authorList>
            <person name="Aranda M."/>
            <person name="Li Y."/>
            <person name="Liew Y.J."/>
            <person name="Baumgarten S."/>
            <person name="Simakov O."/>
            <person name="Wilson M."/>
            <person name="Piel J."/>
            <person name="Ashoor H."/>
            <person name="Bougouffa S."/>
            <person name="Bajic V.B."/>
            <person name="Ryu T."/>
            <person name="Ravasi T."/>
            <person name="Bayer T."/>
            <person name="Micklem G."/>
            <person name="Kim H."/>
            <person name="Bhak J."/>
            <person name="Lajeunesse T.C."/>
            <person name="Voolstra C.R."/>
        </authorList>
    </citation>
    <scope>NUCLEOTIDE SEQUENCE [LARGE SCALE GENOMIC DNA]</scope>
    <source>
        <strain evidence="10 11">CCMP2467</strain>
    </source>
</reference>
<dbReference type="GO" id="GO:0005509">
    <property type="term" value="F:calcium ion binding"/>
    <property type="evidence" value="ECO:0007669"/>
    <property type="project" value="InterPro"/>
</dbReference>
<dbReference type="PRINTS" id="PR00169">
    <property type="entry name" value="KCHANNEL"/>
</dbReference>
<dbReference type="InterPro" id="IPR005821">
    <property type="entry name" value="Ion_trans_dom"/>
</dbReference>
<feature type="compositionally biased region" description="Acidic residues" evidence="7">
    <location>
        <begin position="1126"/>
        <end position="1137"/>
    </location>
</feature>
<feature type="compositionally biased region" description="Polar residues" evidence="7">
    <location>
        <begin position="1803"/>
        <end position="1815"/>
    </location>
</feature>
<feature type="repeat" description="PPR" evidence="6">
    <location>
        <begin position="1358"/>
        <end position="1392"/>
    </location>
</feature>
<gene>
    <name evidence="10" type="ORF">AK812_SmicGene14950</name>
</gene>
<feature type="repeat" description="PPR" evidence="6">
    <location>
        <begin position="1533"/>
        <end position="1567"/>
    </location>
</feature>
<feature type="compositionally biased region" description="Polar residues" evidence="7">
    <location>
        <begin position="1952"/>
        <end position="1968"/>
    </location>
</feature>
<dbReference type="GO" id="GO:0016020">
    <property type="term" value="C:membrane"/>
    <property type="evidence" value="ECO:0007669"/>
    <property type="project" value="UniProtKB-SubCell"/>
</dbReference>
<evidence type="ECO:0000256" key="6">
    <source>
        <dbReference type="PROSITE-ProRule" id="PRU00708"/>
    </source>
</evidence>